<organism evidence="2 3">
    <name type="scientific">Suillus discolor</name>
    <dbReference type="NCBI Taxonomy" id="1912936"/>
    <lineage>
        <taxon>Eukaryota</taxon>
        <taxon>Fungi</taxon>
        <taxon>Dikarya</taxon>
        <taxon>Basidiomycota</taxon>
        <taxon>Agaricomycotina</taxon>
        <taxon>Agaricomycetes</taxon>
        <taxon>Agaricomycetidae</taxon>
        <taxon>Boletales</taxon>
        <taxon>Suillineae</taxon>
        <taxon>Suillaceae</taxon>
        <taxon>Suillus</taxon>
    </lineage>
</organism>
<protein>
    <submittedName>
        <fullName evidence="2">Uncharacterized protein</fullName>
    </submittedName>
</protein>
<feature type="compositionally biased region" description="Polar residues" evidence="1">
    <location>
        <begin position="347"/>
        <end position="357"/>
    </location>
</feature>
<dbReference type="Pfam" id="PF20414">
    <property type="entry name" value="DUF6698"/>
    <property type="match status" value="1"/>
</dbReference>
<comment type="caution">
    <text evidence="2">The sequence shown here is derived from an EMBL/GenBank/DDBJ whole genome shotgun (WGS) entry which is preliminary data.</text>
</comment>
<dbReference type="EMBL" id="JABBWM010000437">
    <property type="protein sequence ID" value="KAG2081240.1"/>
    <property type="molecule type" value="Genomic_DNA"/>
</dbReference>
<gene>
    <name evidence="2" type="ORF">F5147DRAFT_783846</name>
</gene>
<sequence length="413" mass="46585">MNDASNVRNSAKPSKNRAWGLMAVNKYIIAYVHIITYFTISSAQHWTRCIGDMDLDELLWAIIEMLDDDDDPWVKDTLVWWNRHLKPTKDNSHLAKLMRKESEDDIAQIRAQRAARHSALVTSDVLSRPVNPNGSREPSTSKQARPVEYEDEDDITHAPKRLRDSPPHPNSNAKQHCTSVYDDNEVAAPRTQSTHPRLERRGQPAKPWPLHQRHTQVTSDNDEDTPPPRKLKSKRPISLDDDGDELEIAAQPKQPRSDPHVPLPPKFNKPRYSTSDHGEAPTSMQPARGATDSDGEEHQPRLSKPQHPTSASVQYDDEDQPPRPKPKPKPKPRRPAACDEHEDSLSAHVTKQSSNVIQQSQPASPPRRPSPPLSDLTDNDINFSPQAPMAPVPSKKRGRKKITDPDAPQRTFV</sequence>
<dbReference type="GeneID" id="64705095"/>
<accession>A0A9P7EQ07</accession>
<dbReference type="InterPro" id="IPR046521">
    <property type="entry name" value="DUF6698"/>
</dbReference>
<dbReference type="RefSeq" id="XP_041284211.1">
    <property type="nucleotide sequence ID" value="XM_041442836.1"/>
</dbReference>
<evidence type="ECO:0000256" key="1">
    <source>
        <dbReference type="SAM" id="MobiDB-lite"/>
    </source>
</evidence>
<feature type="compositionally biased region" description="Basic and acidic residues" evidence="1">
    <location>
        <begin position="155"/>
        <end position="166"/>
    </location>
</feature>
<feature type="region of interest" description="Disordered" evidence="1">
    <location>
        <begin position="118"/>
        <end position="413"/>
    </location>
</feature>
<dbReference type="OrthoDB" id="2702565at2759"/>
<dbReference type="AlphaFoldDB" id="A0A9P7EQ07"/>
<feature type="compositionally biased region" description="Polar residues" evidence="1">
    <location>
        <begin position="120"/>
        <end position="143"/>
    </location>
</feature>
<proteinExistence type="predicted"/>
<feature type="compositionally biased region" description="Basic residues" evidence="1">
    <location>
        <begin position="324"/>
        <end position="334"/>
    </location>
</feature>
<feature type="compositionally biased region" description="Basic and acidic residues" evidence="1">
    <location>
        <begin position="336"/>
        <end position="345"/>
    </location>
</feature>
<feature type="compositionally biased region" description="Pro residues" evidence="1">
    <location>
        <begin position="363"/>
        <end position="372"/>
    </location>
</feature>
<evidence type="ECO:0000313" key="2">
    <source>
        <dbReference type="EMBL" id="KAG2081240.1"/>
    </source>
</evidence>
<reference evidence="2" key="1">
    <citation type="journal article" date="2020" name="New Phytol.">
        <title>Comparative genomics reveals dynamic genome evolution in host specialist ectomycorrhizal fungi.</title>
        <authorList>
            <person name="Lofgren L.A."/>
            <person name="Nguyen N.H."/>
            <person name="Vilgalys R."/>
            <person name="Ruytinx J."/>
            <person name="Liao H.L."/>
            <person name="Branco S."/>
            <person name="Kuo A."/>
            <person name="LaButti K."/>
            <person name="Lipzen A."/>
            <person name="Andreopoulos W."/>
            <person name="Pangilinan J."/>
            <person name="Riley R."/>
            <person name="Hundley H."/>
            <person name="Na H."/>
            <person name="Barry K."/>
            <person name="Grigoriev I.V."/>
            <person name="Stajich J.E."/>
            <person name="Kennedy P.G."/>
        </authorList>
    </citation>
    <scope>NUCLEOTIDE SEQUENCE</scope>
    <source>
        <strain evidence="2">FC423</strain>
    </source>
</reference>
<dbReference type="Proteomes" id="UP000823399">
    <property type="component" value="Unassembled WGS sequence"/>
</dbReference>
<name>A0A9P7EQ07_9AGAM</name>
<evidence type="ECO:0000313" key="3">
    <source>
        <dbReference type="Proteomes" id="UP000823399"/>
    </source>
</evidence>
<keyword evidence="3" id="KW-1185">Reference proteome</keyword>